<dbReference type="PANTHER" id="PTHR32481:SF0">
    <property type="entry name" value="AMINOPEPTIDASE YPDE-RELATED"/>
    <property type="match status" value="1"/>
</dbReference>
<feature type="binding site" evidence="8">
    <location>
        <position position="67"/>
    </location>
    <ligand>
        <name>Zn(2+)</name>
        <dbReference type="ChEBI" id="CHEBI:29105"/>
        <label>1</label>
    </ligand>
</feature>
<evidence type="ECO:0000313" key="9">
    <source>
        <dbReference type="EMBL" id="SBV91543.1"/>
    </source>
</evidence>
<keyword evidence="4 8" id="KW-0479">Metal-binding</keyword>
<feature type="binding site" evidence="8">
    <location>
        <position position="183"/>
    </location>
    <ligand>
        <name>Zn(2+)</name>
        <dbReference type="ChEBI" id="CHEBI:29105"/>
        <label>1</label>
    </ligand>
</feature>
<feature type="binding site" evidence="8">
    <location>
        <position position="238"/>
    </location>
    <ligand>
        <name>Zn(2+)</name>
        <dbReference type="ChEBI" id="CHEBI:29105"/>
        <label>1</label>
    </ligand>
</feature>
<evidence type="ECO:0000256" key="6">
    <source>
        <dbReference type="PIRNR" id="PIRNR001123"/>
    </source>
</evidence>
<name>A0A212IWE7_9FIRM</name>
<dbReference type="Gene3D" id="3.40.630.10">
    <property type="entry name" value="Zn peptidases"/>
    <property type="match status" value="1"/>
</dbReference>
<dbReference type="InterPro" id="IPR008007">
    <property type="entry name" value="Peptidase_M42"/>
</dbReference>
<dbReference type="InterPro" id="IPR051464">
    <property type="entry name" value="Peptidase_M42_aminopept"/>
</dbReference>
<evidence type="ECO:0000256" key="8">
    <source>
        <dbReference type="PIRSR" id="PIRSR001123-2"/>
    </source>
</evidence>
<dbReference type="PIRSF" id="PIRSF001123">
    <property type="entry name" value="PepA_GA"/>
    <property type="match status" value="1"/>
</dbReference>
<keyword evidence="3" id="KW-0645">Protease</keyword>
<feature type="binding site" evidence="8">
    <location>
        <position position="325"/>
    </location>
    <ligand>
        <name>Zn(2+)</name>
        <dbReference type="ChEBI" id="CHEBI:29105"/>
        <label>2</label>
    </ligand>
</feature>
<dbReference type="GO" id="GO:0046872">
    <property type="term" value="F:metal ion binding"/>
    <property type="evidence" value="ECO:0007669"/>
    <property type="project" value="UniProtKB-UniRule"/>
</dbReference>
<dbReference type="Gene3D" id="2.40.30.40">
    <property type="entry name" value="Peptidase M42, domain 2"/>
    <property type="match status" value="1"/>
</dbReference>
<evidence type="ECO:0000256" key="3">
    <source>
        <dbReference type="ARBA" id="ARBA00022670"/>
    </source>
</evidence>
<dbReference type="GO" id="GO:0006508">
    <property type="term" value="P:proteolysis"/>
    <property type="evidence" value="ECO:0007669"/>
    <property type="project" value="UniProtKB-KW"/>
</dbReference>
<evidence type="ECO:0000256" key="7">
    <source>
        <dbReference type="PIRSR" id="PIRSR001123-1"/>
    </source>
</evidence>
<protein>
    <submittedName>
        <fullName evidence="9">Uncharacterized protein</fullName>
    </submittedName>
</protein>
<keyword evidence="2" id="KW-0031">Aminopeptidase</keyword>
<dbReference type="InterPro" id="IPR023367">
    <property type="entry name" value="Peptidase_M42_dom2"/>
</dbReference>
<comment type="similarity">
    <text evidence="1 6">Belongs to the peptidase M42 family.</text>
</comment>
<feature type="binding site" evidence="8">
    <location>
        <position position="183"/>
    </location>
    <ligand>
        <name>Zn(2+)</name>
        <dbReference type="ChEBI" id="CHEBI:29105"/>
        <label>2</label>
    </ligand>
</feature>
<dbReference type="EMBL" id="FLUN01000001">
    <property type="protein sequence ID" value="SBV91543.1"/>
    <property type="molecule type" value="Genomic_DNA"/>
</dbReference>
<dbReference type="PANTHER" id="PTHR32481">
    <property type="entry name" value="AMINOPEPTIDASE"/>
    <property type="match status" value="1"/>
</dbReference>
<feature type="active site" description="Proton acceptor" evidence="7">
    <location>
        <position position="215"/>
    </location>
</feature>
<dbReference type="AlphaFoldDB" id="A0A212IWE7"/>
<evidence type="ECO:0000256" key="5">
    <source>
        <dbReference type="ARBA" id="ARBA00022801"/>
    </source>
</evidence>
<sequence>MDKKQSLELIADLSNANGAPGFEDQVLLALRRHGAPYGDFREDSLRNLYLSRKENKGGRPVVQLDAHSDEVAFMVQAIRPNGTLQFITLGGWVPSNVPAHMVRVMTAQGTYIPGIITSRPPHFMSEAEKKLQPSIDQMSIDVGASSREEAIRDFHIRIGAPVVPDVAFSYDEQHDLMLGKAFDCRLGCASILHTLDRLRGKELEVDVVAAFAVQEEVGTRGAAVTSSTVKPDIAIVFEGCPADDTVMEPYAIQTAIHKGPMLRHIDARMITNPRYQRFALDLAAELGIPVQESVRSGGSTNGAPIHLSNQGVPVIVIGIPVRYIHTHYCFAARTDVEHAEMLAAAILERLDREYIAQF</sequence>
<gene>
    <name evidence="9" type="ORF">KL86CLO1_10134</name>
</gene>
<dbReference type="Pfam" id="PF05343">
    <property type="entry name" value="Peptidase_M42"/>
    <property type="match status" value="1"/>
</dbReference>
<proteinExistence type="inferred from homology"/>
<feature type="binding site" evidence="8">
    <location>
        <position position="216"/>
    </location>
    <ligand>
        <name>Zn(2+)</name>
        <dbReference type="ChEBI" id="CHEBI:29105"/>
        <label>2</label>
    </ligand>
</feature>
<dbReference type="SUPFAM" id="SSF53187">
    <property type="entry name" value="Zn-dependent exopeptidases"/>
    <property type="match status" value="1"/>
</dbReference>
<keyword evidence="5" id="KW-0378">Hydrolase</keyword>
<organism evidence="9">
    <name type="scientific">uncultured Eubacteriales bacterium</name>
    <dbReference type="NCBI Taxonomy" id="172733"/>
    <lineage>
        <taxon>Bacteria</taxon>
        <taxon>Bacillati</taxon>
        <taxon>Bacillota</taxon>
        <taxon>Clostridia</taxon>
        <taxon>Eubacteriales</taxon>
        <taxon>environmental samples</taxon>
    </lineage>
</organism>
<dbReference type="SUPFAM" id="SSF101821">
    <property type="entry name" value="Aminopeptidase/glucanase lid domain"/>
    <property type="match status" value="1"/>
</dbReference>
<evidence type="ECO:0000256" key="2">
    <source>
        <dbReference type="ARBA" id="ARBA00022438"/>
    </source>
</evidence>
<evidence type="ECO:0000256" key="1">
    <source>
        <dbReference type="ARBA" id="ARBA00006272"/>
    </source>
</evidence>
<evidence type="ECO:0000256" key="4">
    <source>
        <dbReference type="ARBA" id="ARBA00022723"/>
    </source>
</evidence>
<reference evidence="9" key="1">
    <citation type="submission" date="2016-04" db="EMBL/GenBank/DDBJ databases">
        <authorList>
            <person name="Evans L.H."/>
            <person name="Alamgir A."/>
            <person name="Owens N."/>
            <person name="Weber N.D."/>
            <person name="Virtaneva K."/>
            <person name="Barbian K."/>
            <person name="Babar A."/>
            <person name="Rosenke K."/>
        </authorList>
    </citation>
    <scope>NUCLEOTIDE SEQUENCE</scope>
    <source>
        <strain evidence="9">86</strain>
    </source>
</reference>
<comment type="cofactor">
    <cofactor evidence="8">
        <name>a divalent metal cation</name>
        <dbReference type="ChEBI" id="CHEBI:60240"/>
    </cofactor>
    <text evidence="8">Binds 2 divalent metal cations per subunit.</text>
</comment>
<accession>A0A212IWE7</accession>
<dbReference type="GO" id="GO:0004177">
    <property type="term" value="F:aminopeptidase activity"/>
    <property type="evidence" value="ECO:0007669"/>
    <property type="project" value="UniProtKB-UniRule"/>
</dbReference>